<reference evidence="8 9" key="1">
    <citation type="submission" date="2016-05" db="EMBL/GenBank/DDBJ databases">
        <title>Draft genome sequence of Moraxella nonliquefaciens CCUG 348T.</title>
        <authorList>
            <person name="Salva-Serra F."/>
            <person name="Engstrom-Jakobsson H."/>
            <person name="Thorell K."/>
            <person name="Gonzales-Siles L."/>
            <person name="Karlsson R."/>
            <person name="Boulund F."/>
            <person name="Engstrand L."/>
            <person name="Kristiansson E."/>
            <person name="Moore E."/>
        </authorList>
    </citation>
    <scope>NUCLEOTIDE SEQUENCE [LARGE SCALE GENOMIC DNA]</scope>
    <source>
        <strain evidence="8 9">CCUG 348</strain>
    </source>
</reference>
<dbReference type="PRINTS" id="PR00505">
    <property type="entry name" value="D12N6MTFRASE"/>
</dbReference>
<dbReference type="Proteomes" id="UP000092575">
    <property type="component" value="Unassembled WGS sequence"/>
</dbReference>
<dbReference type="PIRSF" id="PIRSF000398">
    <property type="entry name" value="M_m6A_EcoRV"/>
    <property type="match status" value="1"/>
</dbReference>
<evidence type="ECO:0000256" key="2">
    <source>
        <dbReference type="ARBA" id="ARBA00011900"/>
    </source>
</evidence>
<dbReference type="PANTHER" id="PTHR30481:SF3">
    <property type="entry name" value="DNA ADENINE METHYLASE"/>
    <property type="match status" value="1"/>
</dbReference>
<evidence type="ECO:0000256" key="1">
    <source>
        <dbReference type="ARBA" id="ARBA00006594"/>
    </source>
</evidence>
<dbReference type="AlphaFoldDB" id="A0A1B8QHQ7"/>
<dbReference type="STRING" id="478.A7456_06520"/>
<feature type="binding site" evidence="7">
    <location>
        <position position="205"/>
    </location>
    <ligand>
        <name>S-adenosyl-L-methionine</name>
        <dbReference type="ChEBI" id="CHEBI:59789"/>
    </ligand>
</feature>
<dbReference type="Gene3D" id="3.40.50.150">
    <property type="entry name" value="Vaccinia Virus protein VP39"/>
    <property type="match status" value="1"/>
</dbReference>
<comment type="caution">
    <text evidence="8">The sequence shown here is derived from an EMBL/GenBank/DDBJ whole genome shotgun (WGS) entry which is preliminary data.</text>
</comment>
<dbReference type="NCBIfam" id="TIGR00571">
    <property type="entry name" value="dam"/>
    <property type="match status" value="1"/>
</dbReference>
<comment type="similarity">
    <text evidence="1">Belongs to the N(4)/N(6)-methyltransferase family.</text>
</comment>
<evidence type="ECO:0000256" key="5">
    <source>
        <dbReference type="ARBA" id="ARBA00022691"/>
    </source>
</evidence>
<evidence type="ECO:0000256" key="6">
    <source>
        <dbReference type="ARBA" id="ARBA00047942"/>
    </source>
</evidence>
<dbReference type="GO" id="GO:0009307">
    <property type="term" value="P:DNA restriction-modification system"/>
    <property type="evidence" value="ECO:0007669"/>
    <property type="project" value="InterPro"/>
</dbReference>
<dbReference type="EMBL" id="LXTW01000034">
    <property type="protein sequence ID" value="OBX82910.1"/>
    <property type="molecule type" value="Genomic_DNA"/>
</dbReference>
<dbReference type="GO" id="GO:0043565">
    <property type="term" value="F:sequence-specific DNA binding"/>
    <property type="evidence" value="ECO:0007669"/>
    <property type="project" value="TreeGrafter"/>
</dbReference>
<dbReference type="RefSeq" id="WP_067010295.1">
    <property type="nucleotide sequence ID" value="NZ_CP065728.1"/>
</dbReference>
<evidence type="ECO:0000256" key="4">
    <source>
        <dbReference type="ARBA" id="ARBA00022679"/>
    </source>
</evidence>
<keyword evidence="3 8" id="KW-0489">Methyltransferase</keyword>
<dbReference type="EC" id="2.1.1.72" evidence="2"/>
<sequence>MINNRKVMKPFIKWAGGKNSLLDKIQKRLPDYVHSQDFCLVEPFVGGGAVSLWALSDLPHLKQLIINDYNADLTNVYQVIKNKPDDLIKYIENMQNHYDKLTDIESKKPYFYHKRDIFNQRNGNDVEQAGLFIFLNKSAFNGLYRVNKNNQFNVPIGSYKKPTFIDKDNILTISKKLQNTKILTGDFELVLNHLPNNFPCIFYLDPPYRPISDTASFTSYSDNGFDDNEQKRLANFCKKIDEIGHYFLLSNSDPKNTNSSDEFFDELYQDFKIERIQANRTISANSNGRKKVNEIMVSNGV</sequence>
<dbReference type="GO" id="GO:0006298">
    <property type="term" value="P:mismatch repair"/>
    <property type="evidence" value="ECO:0007669"/>
    <property type="project" value="TreeGrafter"/>
</dbReference>
<feature type="binding site" evidence="7">
    <location>
        <position position="14"/>
    </location>
    <ligand>
        <name>S-adenosyl-L-methionine</name>
        <dbReference type="ChEBI" id="CHEBI:59789"/>
    </ligand>
</feature>
<dbReference type="GO" id="GO:1904047">
    <property type="term" value="F:S-adenosyl-L-methionine binding"/>
    <property type="evidence" value="ECO:0007669"/>
    <property type="project" value="TreeGrafter"/>
</dbReference>
<dbReference type="InterPro" id="IPR012327">
    <property type="entry name" value="MeTrfase_D12"/>
</dbReference>
<comment type="catalytic activity">
    <reaction evidence="6">
        <text>a 2'-deoxyadenosine in DNA + S-adenosyl-L-methionine = an N(6)-methyl-2'-deoxyadenosine in DNA + S-adenosyl-L-homocysteine + H(+)</text>
        <dbReference type="Rhea" id="RHEA:15197"/>
        <dbReference type="Rhea" id="RHEA-COMP:12418"/>
        <dbReference type="Rhea" id="RHEA-COMP:12419"/>
        <dbReference type="ChEBI" id="CHEBI:15378"/>
        <dbReference type="ChEBI" id="CHEBI:57856"/>
        <dbReference type="ChEBI" id="CHEBI:59789"/>
        <dbReference type="ChEBI" id="CHEBI:90615"/>
        <dbReference type="ChEBI" id="CHEBI:90616"/>
        <dbReference type="EC" id="2.1.1.72"/>
    </reaction>
</comment>
<accession>A0A1B8QHQ7</accession>
<dbReference type="InterPro" id="IPR029063">
    <property type="entry name" value="SAM-dependent_MTases_sf"/>
</dbReference>
<keyword evidence="4" id="KW-0808">Transferase</keyword>
<dbReference type="SUPFAM" id="SSF53335">
    <property type="entry name" value="S-adenosyl-L-methionine-dependent methyltransferases"/>
    <property type="match status" value="1"/>
</dbReference>
<dbReference type="GO" id="GO:0009007">
    <property type="term" value="F:site-specific DNA-methyltransferase (adenine-specific) activity"/>
    <property type="evidence" value="ECO:0007669"/>
    <property type="project" value="UniProtKB-EC"/>
</dbReference>
<name>A0A1B8QHQ7_MORNO</name>
<evidence type="ECO:0000313" key="9">
    <source>
        <dbReference type="Proteomes" id="UP000092575"/>
    </source>
</evidence>
<organism evidence="8 9">
    <name type="scientific">Moraxella nonliquefaciens</name>
    <dbReference type="NCBI Taxonomy" id="478"/>
    <lineage>
        <taxon>Bacteria</taxon>
        <taxon>Pseudomonadati</taxon>
        <taxon>Pseudomonadota</taxon>
        <taxon>Gammaproteobacteria</taxon>
        <taxon>Moraxellales</taxon>
        <taxon>Moraxellaceae</taxon>
        <taxon>Moraxella</taxon>
    </lineage>
</organism>
<evidence type="ECO:0000313" key="8">
    <source>
        <dbReference type="EMBL" id="OBX82910.1"/>
    </source>
</evidence>
<dbReference type="PANTHER" id="PTHR30481">
    <property type="entry name" value="DNA ADENINE METHYLASE"/>
    <property type="match status" value="1"/>
</dbReference>
<feature type="binding site" evidence="7">
    <location>
        <position position="18"/>
    </location>
    <ligand>
        <name>S-adenosyl-L-methionine</name>
        <dbReference type="ChEBI" id="CHEBI:59789"/>
    </ligand>
</feature>
<proteinExistence type="inferred from homology"/>
<feature type="binding site" evidence="7">
    <location>
        <position position="68"/>
    </location>
    <ligand>
        <name>S-adenosyl-L-methionine</name>
        <dbReference type="ChEBI" id="CHEBI:59789"/>
    </ligand>
</feature>
<evidence type="ECO:0000256" key="3">
    <source>
        <dbReference type="ARBA" id="ARBA00022603"/>
    </source>
</evidence>
<dbReference type="Pfam" id="PF02086">
    <property type="entry name" value="MethyltransfD12"/>
    <property type="match status" value="1"/>
</dbReference>
<protein>
    <recommendedName>
        <fullName evidence="2">site-specific DNA-methyltransferase (adenine-specific)</fullName>
        <ecNumber evidence="2">2.1.1.72</ecNumber>
    </recommendedName>
</protein>
<dbReference type="InterPro" id="IPR023095">
    <property type="entry name" value="Ade_MeTrfase_dom_2"/>
</dbReference>
<dbReference type="InterPro" id="IPR012263">
    <property type="entry name" value="M_m6A_EcoRV"/>
</dbReference>
<dbReference type="GO" id="GO:0032259">
    <property type="term" value="P:methylation"/>
    <property type="evidence" value="ECO:0007669"/>
    <property type="project" value="UniProtKB-KW"/>
</dbReference>
<dbReference type="Gene3D" id="1.10.1020.10">
    <property type="entry name" value="Adenine-specific Methyltransferase, Domain 2"/>
    <property type="match status" value="1"/>
</dbReference>
<gene>
    <name evidence="8" type="ORF">A7456_06520</name>
</gene>
<evidence type="ECO:0000256" key="7">
    <source>
        <dbReference type="PIRSR" id="PIRSR000398-1"/>
    </source>
</evidence>
<keyword evidence="5" id="KW-0949">S-adenosyl-L-methionine</keyword>